<accession>A0A8T2IY47</accession>
<dbReference type="AlphaFoldDB" id="A0A8T2IY47"/>
<dbReference type="OrthoDB" id="9909333at2759"/>
<keyword evidence="2" id="KW-1185">Reference proteome</keyword>
<name>A0A8T2IY47_9PIPI</name>
<proteinExistence type="predicted"/>
<reference evidence="1" key="1">
    <citation type="thesis" date="2020" institute="ProQuest LLC" country="789 East Eisenhower Parkway, Ann Arbor, MI, USA">
        <title>Comparative Genomics and Chromosome Evolution.</title>
        <authorList>
            <person name="Mudd A.B."/>
        </authorList>
    </citation>
    <scope>NUCLEOTIDE SEQUENCE</scope>
    <source>
        <strain evidence="1">Female2</strain>
        <tissue evidence="1">Blood</tissue>
    </source>
</reference>
<protein>
    <submittedName>
        <fullName evidence="1">Uncharacterized protein</fullName>
    </submittedName>
</protein>
<sequence>ILGREKAEYFLHPPPMDFRMSSALQQILDEARGSLGAKEMWAILKEKSQQRLHQEFPEETSQYSDNILKTFAQRPVMKKVLRKRRHLSYLRQASEYYQDISRLLLVNKDIPDVGDSQVELQQSGNTALNGTT</sequence>
<comment type="caution">
    <text evidence="1">The sequence shown here is derived from an EMBL/GenBank/DDBJ whole genome shotgun (WGS) entry which is preliminary data.</text>
</comment>
<organism evidence="1 2">
    <name type="scientific">Hymenochirus boettgeri</name>
    <name type="common">Congo dwarf clawed frog</name>
    <dbReference type="NCBI Taxonomy" id="247094"/>
    <lineage>
        <taxon>Eukaryota</taxon>
        <taxon>Metazoa</taxon>
        <taxon>Chordata</taxon>
        <taxon>Craniata</taxon>
        <taxon>Vertebrata</taxon>
        <taxon>Euteleostomi</taxon>
        <taxon>Amphibia</taxon>
        <taxon>Batrachia</taxon>
        <taxon>Anura</taxon>
        <taxon>Pipoidea</taxon>
        <taxon>Pipidae</taxon>
        <taxon>Pipinae</taxon>
        <taxon>Hymenochirus</taxon>
    </lineage>
</organism>
<feature type="non-terminal residue" evidence="1">
    <location>
        <position position="1"/>
    </location>
</feature>
<evidence type="ECO:0000313" key="1">
    <source>
        <dbReference type="EMBL" id="KAG8435980.1"/>
    </source>
</evidence>
<evidence type="ECO:0000313" key="2">
    <source>
        <dbReference type="Proteomes" id="UP000812440"/>
    </source>
</evidence>
<dbReference type="EMBL" id="JAACNH010000007">
    <property type="protein sequence ID" value="KAG8435980.1"/>
    <property type="molecule type" value="Genomic_DNA"/>
</dbReference>
<gene>
    <name evidence="1" type="ORF">GDO86_007174</name>
</gene>
<dbReference type="Proteomes" id="UP000812440">
    <property type="component" value="Chromosome 4"/>
</dbReference>